<dbReference type="OrthoDB" id="5147465at2"/>
<dbReference type="EMBL" id="CP006272">
    <property type="protein sequence ID" value="AGZ43739.1"/>
    <property type="molecule type" value="Genomic_DNA"/>
</dbReference>
<gene>
    <name evidence="1" type="ORF">AFR_27390</name>
</gene>
<evidence type="ECO:0000313" key="1">
    <source>
        <dbReference type="EMBL" id="AGZ43739.1"/>
    </source>
</evidence>
<dbReference type="eggNOG" id="ENOG5031MT4">
    <property type="taxonomic scope" value="Bacteria"/>
</dbReference>
<dbReference type="Proteomes" id="UP000017746">
    <property type="component" value="Chromosome"/>
</dbReference>
<dbReference type="RefSeq" id="WP_023560077.1">
    <property type="nucleotide sequence ID" value="NC_022657.1"/>
</dbReference>
<reference evidence="1 2" key="1">
    <citation type="journal article" date="2014" name="J. Biotechnol.">
        <title>Complete genome sequence of the actinobacterium Actinoplanes friuliensis HAG 010964, producer of the lipopeptide antibiotic friulimycin.</title>
        <authorList>
            <person name="Ruckert C."/>
            <person name="Szczepanowski R."/>
            <person name="Albersmeier A."/>
            <person name="Goesmann A."/>
            <person name="Fischer N."/>
            <person name="Steinkamper A."/>
            <person name="Puhler A."/>
            <person name="Biener R."/>
            <person name="Schwartz D."/>
            <person name="Kalinowski J."/>
        </authorList>
    </citation>
    <scope>NUCLEOTIDE SEQUENCE [LARGE SCALE GENOMIC DNA]</scope>
    <source>
        <strain evidence="1 2">DSM 7358</strain>
    </source>
</reference>
<dbReference type="AlphaFoldDB" id="U5W3N2"/>
<dbReference type="HOGENOM" id="CLU_1451545_0_0_11"/>
<sequence>MTSEETAHKYDLGLDWSTGAPDPQVLSYRNRASIVVHTQEPTPDLTDPSLRILDADDEHADLLGVIQLYGVHAIKIGGPNEEALRGHPLADKGLTWMGNYRVLNSSWITEAEQINSVHSNHQPGWHDRLTHYVFAFHDETVECLVKAIRIERYLGTPGAVLIDLIGRKKIWDEVEASVAGNPYDHP</sequence>
<dbReference type="PATRIC" id="fig|1246995.3.peg.5552"/>
<protein>
    <submittedName>
        <fullName evidence="1">Uncharacterized protein</fullName>
    </submittedName>
</protein>
<dbReference type="KEGG" id="afs:AFR_27390"/>
<evidence type="ECO:0000313" key="2">
    <source>
        <dbReference type="Proteomes" id="UP000017746"/>
    </source>
</evidence>
<accession>U5W3N2</accession>
<organism evidence="1 2">
    <name type="scientific">Actinoplanes friuliensis DSM 7358</name>
    <dbReference type="NCBI Taxonomy" id="1246995"/>
    <lineage>
        <taxon>Bacteria</taxon>
        <taxon>Bacillati</taxon>
        <taxon>Actinomycetota</taxon>
        <taxon>Actinomycetes</taxon>
        <taxon>Micromonosporales</taxon>
        <taxon>Micromonosporaceae</taxon>
        <taxon>Actinoplanes</taxon>
    </lineage>
</organism>
<proteinExistence type="predicted"/>
<name>U5W3N2_9ACTN</name>
<keyword evidence="2" id="KW-1185">Reference proteome</keyword>